<comment type="caution">
    <text evidence="4">The sequence shown here is derived from an EMBL/GenBank/DDBJ whole genome shotgun (WGS) entry which is preliminary data.</text>
</comment>
<dbReference type="InterPro" id="IPR016047">
    <property type="entry name" value="M23ase_b-sheet_dom"/>
</dbReference>
<accession>A0ABU9VL24</accession>
<evidence type="ECO:0000259" key="3">
    <source>
        <dbReference type="Pfam" id="PF01551"/>
    </source>
</evidence>
<evidence type="ECO:0000313" key="5">
    <source>
        <dbReference type="Proteomes" id="UP001418796"/>
    </source>
</evidence>
<dbReference type="GO" id="GO:0016787">
    <property type="term" value="F:hydrolase activity"/>
    <property type="evidence" value="ECO:0007669"/>
    <property type="project" value="UniProtKB-KW"/>
</dbReference>
<reference evidence="4 5" key="1">
    <citation type="submission" date="2024-03" db="EMBL/GenBank/DDBJ databases">
        <title>Bacilli Hybrid Assemblies.</title>
        <authorList>
            <person name="Kovac J."/>
        </authorList>
    </citation>
    <scope>NUCLEOTIDE SEQUENCE [LARGE SCALE GENOMIC DNA]</scope>
    <source>
        <strain evidence="4 5">FSL R7-0666</strain>
    </source>
</reference>
<feature type="chain" id="PRO_5046395575" evidence="2">
    <location>
        <begin position="28"/>
        <end position="334"/>
    </location>
</feature>
<evidence type="ECO:0000313" key="4">
    <source>
        <dbReference type="EMBL" id="MEN0644600.1"/>
    </source>
</evidence>
<keyword evidence="1 2" id="KW-0732">Signal</keyword>
<feature type="domain" description="M23ase beta-sheet core" evidence="3">
    <location>
        <begin position="209"/>
        <end position="307"/>
    </location>
</feature>
<dbReference type="Pfam" id="PF01551">
    <property type="entry name" value="Peptidase_M23"/>
    <property type="match status" value="1"/>
</dbReference>
<feature type="signal peptide" evidence="2">
    <location>
        <begin position="1"/>
        <end position="27"/>
    </location>
</feature>
<keyword evidence="4" id="KW-0378">Hydrolase</keyword>
<dbReference type="CDD" id="cd12797">
    <property type="entry name" value="M23_peptidase"/>
    <property type="match status" value="1"/>
</dbReference>
<evidence type="ECO:0000256" key="2">
    <source>
        <dbReference type="SAM" id="SignalP"/>
    </source>
</evidence>
<dbReference type="PANTHER" id="PTHR21666">
    <property type="entry name" value="PEPTIDASE-RELATED"/>
    <property type="match status" value="1"/>
</dbReference>
<dbReference type="InterPro" id="IPR050570">
    <property type="entry name" value="Cell_wall_metabolism_enzyme"/>
</dbReference>
<dbReference type="InterPro" id="IPR011055">
    <property type="entry name" value="Dup_hybrid_motif"/>
</dbReference>
<dbReference type="EC" id="3.4.24.-" evidence="4"/>
<organism evidence="4 5">
    <name type="scientific">Alkalicoccobacillus gibsonii</name>
    <dbReference type="NCBI Taxonomy" id="79881"/>
    <lineage>
        <taxon>Bacteria</taxon>
        <taxon>Bacillati</taxon>
        <taxon>Bacillota</taxon>
        <taxon>Bacilli</taxon>
        <taxon>Bacillales</taxon>
        <taxon>Bacillaceae</taxon>
        <taxon>Alkalicoccobacillus</taxon>
    </lineage>
</organism>
<keyword evidence="5" id="KW-1185">Reference proteome</keyword>
<name>A0ABU9VL24_9BACI</name>
<dbReference type="SUPFAM" id="SSF51261">
    <property type="entry name" value="Duplicated hybrid motif"/>
    <property type="match status" value="1"/>
</dbReference>
<dbReference type="RefSeq" id="WP_343131259.1">
    <property type="nucleotide sequence ID" value="NZ_JBCITK010000001.1"/>
</dbReference>
<dbReference type="EMBL" id="JBCITK010000001">
    <property type="protein sequence ID" value="MEN0644600.1"/>
    <property type="molecule type" value="Genomic_DNA"/>
</dbReference>
<gene>
    <name evidence="4" type="ORF">MKY91_15720</name>
</gene>
<proteinExistence type="predicted"/>
<dbReference type="Proteomes" id="UP001418796">
    <property type="component" value="Unassembled WGS sequence"/>
</dbReference>
<dbReference type="Gene3D" id="2.70.70.10">
    <property type="entry name" value="Glucose Permease (Domain IIA)"/>
    <property type="match status" value="1"/>
</dbReference>
<protein>
    <submittedName>
        <fullName evidence="4">M23 family metallopeptidase</fullName>
        <ecNumber evidence="4">3.4.24.-</ecNumber>
    </submittedName>
</protein>
<evidence type="ECO:0000256" key="1">
    <source>
        <dbReference type="ARBA" id="ARBA00022729"/>
    </source>
</evidence>
<dbReference type="PANTHER" id="PTHR21666:SF289">
    <property type="entry name" value="L-ALA--D-GLU ENDOPEPTIDASE"/>
    <property type="match status" value="1"/>
</dbReference>
<sequence length="334" mass="38103">MSPKRFFLICLLLLLCVQALLPHSGHAAEQSDTRYEDRMNLYKKTETLTNVPWYYLAAVDTYERGLRKALRDRDEEKGLISIFYSPSQWAGATNPDLDDSNPLSISIFGGVGMDGDGDGIADRFNDADLLFTFAHFLEKYGFKEEDMRIALWEYYKREQSVNIVQSHAKTYKAFGTLDLHEHSFVMPLHANYSYRSTWGAKRGWGGRRIHEGTDLFAGYGVPIQSTSYGTVELIGWNNYGGWRVGIRDLDNIYHYYAHLSGFEKGIKKGDVVKPGQVVGYCGSSGYGKPGTQGKFPPHLHYGMYRDNGVTEWSFDPYPLLKSWERQAYKNKKKS</sequence>